<dbReference type="AlphaFoldDB" id="A0A9D4T6H7"/>
<evidence type="ECO:0000313" key="3">
    <source>
        <dbReference type="Proteomes" id="UP000821837"/>
    </source>
</evidence>
<evidence type="ECO:0000313" key="2">
    <source>
        <dbReference type="EMBL" id="KAH7973260.1"/>
    </source>
</evidence>
<evidence type="ECO:0000256" key="1">
    <source>
        <dbReference type="SAM" id="MobiDB-lite"/>
    </source>
</evidence>
<comment type="caution">
    <text evidence="2">The sequence shown here is derived from an EMBL/GenBank/DDBJ whole genome shotgun (WGS) entry which is preliminary data.</text>
</comment>
<name>A0A9D4T6H7_RHISA</name>
<dbReference type="EMBL" id="JABSTV010001247">
    <property type="protein sequence ID" value="KAH7973260.1"/>
    <property type="molecule type" value="Genomic_DNA"/>
</dbReference>
<reference evidence="2" key="2">
    <citation type="submission" date="2021-09" db="EMBL/GenBank/DDBJ databases">
        <authorList>
            <person name="Jia N."/>
            <person name="Wang J."/>
            <person name="Shi W."/>
            <person name="Du L."/>
            <person name="Sun Y."/>
            <person name="Zhan W."/>
            <person name="Jiang J."/>
            <person name="Wang Q."/>
            <person name="Zhang B."/>
            <person name="Ji P."/>
            <person name="Sakyi L.B."/>
            <person name="Cui X."/>
            <person name="Yuan T."/>
            <person name="Jiang B."/>
            <person name="Yang W."/>
            <person name="Lam T.T.-Y."/>
            <person name="Chang Q."/>
            <person name="Ding S."/>
            <person name="Wang X."/>
            <person name="Zhu J."/>
            <person name="Ruan X."/>
            <person name="Zhao L."/>
            <person name="Wei J."/>
            <person name="Que T."/>
            <person name="Du C."/>
            <person name="Cheng J."/>
            <person name="Dai P."/>
            <person name="Han X."/>
            <person name="Huang E."/>
            <person name="Gao Y."/>
            <person name="Liu J."/>
            <person name="Shao H."/>
            <person name="Ye R."/>
            <person name="Li L."/>
            <person name="Wei W."/>
            <person name="Wang X."/>
            <person name="Wang C."/>
            <person name="Huo Q."/>
            <person name="Li W."/>
            <person name="Guo W."/>
            <person name="Chen H."/>
            <person name="Chen S."/>
            <person name="Zhou L."/>
            <person name="Zhou L."/>
            <person name="Ni X."/>
            <person name="Tian J."/>
            <person name="Zhou Y."/>
            <person name="Sheng Y."/>
            <person name="Liu T."/>
            <person name="Pan Y."/>
            <person name="Xia L."/>
            <person name="Li J."/>
            <person name="Zhao F."/>
            <person name="Cao W."/>
        </authorList>
    </citation>
    <scope>NUCLEOTIDE SEQUENCE</scope>
    <source>
        <strain evidence="2">Rsan-2018</strain>
        <tissue evidence="2">Larvae</tissue>
    </source>
</reference>
<sequence>MGLLAESSRDKDHPYSAGPGVRQGEKTFHLAVPPEVGHIKRGPEISFLQKQQVDGVLLGIGHHPTLLGLVTEPADVPRRKAERIH</sequence>
<protein>
    <submittedName>
        <fullName evidence="2">Uncharacterized protein</fullName>
    </submittedName>
</protein>
<reference evidence="2" key="1">
    <citation type="journal article" date="2020" name="Cell">
        <title>Large-Scale Comparative Analyses of Tick Genomes Elucidate Their Genetic Diversity and Vector Capacities.</title>
        <authorList>
            <consortium name="Tick Genome and Microbiome Consortium (TIGMIC)"/>
            <person name="Jia N."/>
            <person name="Wang J."/>
            <person name="Shi W."/>
            <person name="Du L."/>
            <person name="Sun Y."/>
            <person name="Zhan W."/>
            <person name="Jiang J.F."/>
            <person name="Wang Q."/>
            <person name="Zhang B."/>
            <person name="Ji P."/>
            <person name="Bell-Sakyi L."/>
            <person name="Cui X.M."/>
            <person name="Yuan T.T."/>
            <person name="Jiang B.G."/>
            <person name="Yang W.F."/>
            <person name="Lam T.T."/>
            <person name="Chang Q.C."/>
            <person name="Ding S.J."/>
            <person name="Wang X.J."/>
            <person name="Zhu J.G."/>
            <person name="Ruan X.D."/>
            <person name="Zhao L."/>
            <person name="Wei J.T."/>
            <person name="Ye R.Z."/>
            <person name="Que T.C."/>
            <person name="Du C.H."/>
            <person name="Zhou Y.H."/>
            <person name="Cheng J.X."/>
            <person name="Dai P.F."/>
            <person name="Guo W.B."/>
            <person name="Han X.H."/>
            <person name="Huang E.J."/>
            <person name="Li L.F."/>
            <person name="Wei W."/>
            <person name="Gao Y.C."/>
            <person name="Liu J.Z."/>
            <person name="Shao H.Z."/>
            <person name="Wang X."/>
            <person name="Wang C.C."/>
            <person name="Yang T.C."/>
            <person name="Huo Q.B."/>
            <person name="Li W."/>
            <person name="Chen H.Y."/>
            <person name="Chen S.E."/>
            <person name="Zhou L.G."/>
            <person name="Ni X.B."/>
            <person name="Tian J.H."/>
            <person name="Sheng Y."/>
            <person name="Liu T."/>
            <person name="Pan Y.S."/>
            <person name="Xia L.Y."/>
            <person name="Li J."/>
            <person name="Zhao F."/>
            <person name="Cao W.C."/>
        </authorList>
    </citation>
    <scope>NUCLEOTIDE SEQUENCE</scope>
    <source>
        <strain evidence="2">Rsan-2018</strain>
    </source>
</reference>
<organism evidence="2 3">
    <name type="scientific">Rhipicephalus sanguineus</name>
    <name type="common">Brown dog tick</name>
    <name type="synonym">Ixodes sanguineus</name>
    <dbReference type="NCBI Taxonomy" id="34632"/>
    <lineage>
        <taxon>Eukaryota</taxon>
        <taxon>Metazoa</taxon>
        <taxon>Ecdysozoa</taxon>
        <taxon>Arthropoda</taxon>
        <taxon>Chelicerata</taxon>
        <taxon>Arachnida</taxon>
        <taxon>Acari</taxon>
        <taxon>Parasitiformes</taxon>
        <taxon>Ixodida</taxon>
        <taxon>Ixodoidea</taxon>
        <taxon>Ixodidae</taxon>
        <taxon>Rhipicephalinae</taxon>
        <taxon>Rhipicephalus</taxon>
        <taxon>Rhipicephalus</taxon>
    </lineage>
</organism>
<proteinExistence type="predicted"/>
<keyword evidence="3" id="KW-1185">Reference proteome</keyword>
<feature type="region of interest" description="Disordered" evidence="1">
    <location>
        <begin position="1"/>
        <end position="25"/>
    </location>
</feature>
<gene>
    <name evidence="2" type="ORF">HPB52_023325</name>
</gene>
<accession>A0A9D4T6H7</accession>
<dbReference type="Proteomes" id="UP000821837">
    <property type="component" value="Chromosome 11"/>
</dbReference>